<protein>
    <submittedName>
        <fullName evidence="2">Uncharacterized protein</fullName>
    </submittedName>
</protein>
<proteinExistence type="predicted"/>
<keyword evidence="3" id="KW-1185">Reference proteome</keyword>
<gene>
    <name evidence="2" type="ORF">NPIRD3C_0767</name>
</gene>
<dbReference type="Proteomes" id="UP000032027">
    <property type="component" value="Chromosome"/>
</dbReference>
<dbReference type="HOGENOM" id="CLU_197236_0_0_2"/>
<sequence length="78" mass="9207">MLILQNNSSLSFEKDVQALKKALADTDSRIQKLEEHRESEIKKLGNKNSETIHRLERNLENLRKKRALILSELEFFKK</sequence>
<dbReference type="KEGG" id="nid:NPIRD3C_0767"/>
<keyword evidence="1" id="KW-0175">Coiled coil</keyword>
<reference evidence="3" key="1">
    <citation type="submission" date="2015-02" db="EMBL/GenBank/DDBJ databases">
        <title>Characterization of two novel Thaumarchaeota isolated from the Northern Adriatic Sea.</title>
        <authorList>
            <person name="Bayer B."/>
            <person name="Vojvoda J."/>
            <person name="Offre P."/>
            <person name="Srivastava A."/>
            <person name="Elisabeth N."/>
            <person name="Garcia J.A.L."/>
            <person name="Schleper C."/>
            <person name="Herndl G.J."/>
        </authorList>
    </citation>
    <scope>NUCLEOTIDE SEQUENCE [LARGE SCALE GENOMIC DNA]</scope>
    <source>
        <strain evidence="3">D3C</strain>
    </source>
</reference>
<evidence type="ECO:0000256" key="1">
    <source>
        <dbReference type="SAM" id="Coils"/>
    </source>
</evidence>
<evidence type="ECO:0000313" key="3">
    <source>
        <dbReference type="Proteomes" id="UP000032027"/>
    </source>
</evidence>
<dbReference type="EMBL" id="CP010868">
    <property type="protein sequence ID" value="AJM91979.1"/>
    <property type="molecule type" value="Genomic_DNA"/>
</dbReference>
<accession>A0A0C5BUU7</accession>
<dbReference type="AlphaFoldDB" id="A0A0C5BUU7"/>
<name>A0A0C5BUU7_9ARCH</name>
<feature type="coiled-coil region" evidence="1">
    <location>
        <begin position="16"/>
        <end position="72"/>
    </location>
</feature>
<evidence type="ECO:0000313" key="2">
    <source>
        <dbReference type="EMBL" id="AJM91979.1"/>
    </source>
</evidence>
<dbReference type="PATRIC" id="fig|1582439.9.peg.785"/>
<reference evidence="2 3" key="2">
    <citation type="journal article" date="2016" name="ISME J.">
        <title>Physiological and genomic characterization of two novel marine thaumarchaeal strains indicates niche differentiation.</title>
        <authorList>
            <person name="Bayer B."/>
            <person name="Vojvoda J."/>
            <person name="Offre P."/>
            <person name="Alves R.J."/>
            <person name="Elisabeth N.H."/>
            <person name="Garcia J.A."/>
            <person name="Volland J.M."/>
            <person name="Srivastava A."/>
            <person name="Schleper C."/>
            <person name="Herndl G.J."/>
        </authorList>
    </citation>
    <scope>NUCLEOTIDE SEQUENCE [LARGE SCALE GENOMIC DNA]</scope>
    <source>
        <strain evidence="2 3">D3C</strain>
    </source>
</reference>
<organism evidence="2 3">
    <name type="scientific">Nitrosopumilus piranensis</name>
    <dbReference type="NCBI Taxonomy" id="1582439"/>
    <lineage>
        <taxon>Archaea</taxon>
        <taxon>Nitrososphaerota</taxon>
        <taxon>Nitrososphaeria</taxon>
        <taxon>Nitrosopumilales</taxon>
        <taxon>Nitrosopumilaceae</taxon>
        <taxon>Nitrosopumilus</taxon>
    </lineage>
</organism>
<reference evidence="2 3" key="3">
    <citation type="journal article" date="2019" name="Int. J. Syst. Evol. Microbiol.">
        <title>Nitrosopumilus adriaticus sp. nov. and Nitrosopumilus piranensis sp. nov., two ammonia-oxidizing archaea from the Adriatic Sea and members of the class Nitrososphaeria.</title>
        <authorList>
            <person name="Bayer B."/>
            <person name="Vojvoda J."/>
            <person name="Reinthaler T."/>
            <person name="Reyes C."/>
            <person name="Pinto M."/>
            <person name="Herndl G.J."/>
        </authorList>
    </citation>
    <scope>NUCLEOTIDE SEQUENCE [LARGE SCALE GENOMIC DNA]</scope>
    <source>
        <strain evidence="2 3">D3C</strain>
    </source>
</reference>